<evidence type="ECO:0000256" key="5">
    <source>
        <dbReference type="ARBA" id="ARBA00022729"/>
    </source>
</evidence>
<feature type="domain" description="Protein kinase" evidence="15">
    <location>
        <begin position="459"/>
        <end position="634"/>
    </location>
</feature>
<dbReference type="InterPro" id="IPR012337">
    <property type="entry name" value="RNaseH-like_sf"/>
</dbReference>
<dbReference type="Proteomes" id="UP001454036">
    <property type="component" value="Unassembled WGS sequence"/>
</dbReference>
<dbReference type="EMBL" id="BAABME010002583">
    <property type="protein sequence ID" value="GAA0155274.1"/>
    <property type="molecule type" value="Genomic_DNA"/>
</dbReference>
<comment type="subcellular location">
    <subcellularLocation>
        <location evidence="1">Membrane</location>
        <topology evidence="1">Single-pass type I membrane protein</topology>
    </subcellularLocation>
</comment>
<dbReference type="Gene3D" id="3.30.420.10">
    <property type="entry name" value="Ribonuclease H-like superfamily/Ribonuclease H"/>
    <property type="match status" value="1"/>
</dbReference>
<dbReference type="PANTHER" id="PTHR27005:SF283">
    <property type="entry name" value="OS02G0633066 PROTEIN"/>
    <property type="match status" value="1"/>
</dbReference>
<protein>
    <submittedName>
        <fullName evidence="16">Transmembrane signal receptor</fullName>
    </submittedName>
</protein>
<dbReference type="InterPro" id="IPR000719">
    <property type="entry name" value="Prot_kinase_dom"/>
</dbReference>
<keyword evidence="5" id="KW-0732">Signal</keyword>
<dbReference type="AlphaFoldDB" id="A0AAV3PUR9"/>
<evidence type="ECO:0000256" key="3">
    <source>
        <dbReference type="ARBA" id="ARBA00022679"/>
    </source>
</evidence>
<dbReference type="InterPro" id="IPR011009">
    <property type="entry name" value="Kinase-like_dom_sf"/>
</dbReference>
<evidence type="ECO:0000256" key="4">
    <source>
        <dbReference type="ARBA" id="ARBA00022692"/>
    </source>
</evidence>
<evidence type="ECO:0000256" key="8">
    <source>
        <dbReference type="ARBA" id="ARBA00022840"/>
    </source>
</evidence>
<comment type="caution">
    <text evidence="16">The sequence shown here is derived from an EMBL/GenBank/DDBJ whole genome shotgun (WGS) entry which is preliminary data.</text>
</comment>
<evidence type="ECO:0000256" key="1">
    <source>
        <dbReference type="ARBA" id="ARBA00004479"/>
    </source>
</evidence>
<feature type="transmembrane region" description="Helical" evidence="14">
    <location>
        <begin position="275"/>
        <end position="297"/>
    </location>
</feature>
<comment type="catalytic activity">
    <reaction evidence="12">
        <text>L-threonyl-[protein] + ATP = O-phospho-L-threonyl-[protein] + ADP + H(+)</text>
        <dbReference type="Rhea" id="RHEA:46608"/>
        <dbReference type="Rhea" id="RHEA-COMP:11060"/>
        <dbReference type="Rhea" id="RHEA-COMP:11605"/>
        <dbReference type="ChEBI" id="CHEBI:15378"/>
        <dbReference type="ChEBI" id="CHEBI:30013"/>
        <dbReference type="ChEBI" id="CHEBI:30616"/>
        <dbReference type="ChEBI" id="CHEBI:61977"/>
        <dbReference type="ChEBI" id="CHEBI:456216"/>
    </reaction>
</comment>
<keyword evidence="4 14" id="KW-0812">Transmembrane</keyword>
<dbReference type="SUPFAM" id="SSF53098">
    <property type="entry name" value="Ribonuclease H-like"/>
    <property type="match status" value="1"/>
</dbReference>
<comment type="catalytic activity">
    <reaction evidence="11">
        <text>L-seryl-[protein] + ATP = O-phospho-L-seryl-[protein] + ADP + H(+)</text>
        <dbReference type="Rhea" id="RHEA:17989"/>
        <dbReference type="Rhea" id="RHEA-COMP:9863"/>
        <dbReference type="Rhea" id="RHEA-COMP:11604"/>
        <dbReference type="ChEBI" id="CHEBI:15378"/>
        <dbReference type="ChEBI" id="CHEBI:29999"/>
        <dbReference type="ChEBI" id="CHEBI:30616"/>
        <dbReference type="ChEBI" id="CHEBI:83421"/>
        <dbReference type="ChEBI" id="CHEBI:456216"/>
    </reaction>
</comment>
<dbReference type="SUPFAM" id="SSF56112">
    <property type="entry name" value="Protein kinase-like (PK-like)"/>
    <property type="match status" value="1"/>
</dbReference>
<keyword evidence="16" id="KW-0675">Receptor</keyword>
<keyword evidence="3" id="KW-0808">Transferase</keyword>
<evidence type="ECO:0000259" key="15">
    <source>
        <dbReference type="PROSITE" id="PS50011"/>
    </source>
</evidence>
<dbReference type="InterPro" id="IPR008271">
    <property type="entry name" value="Ser/Thr_kinase_AS"/>
</dbReference>
<keyword evidence="10 14" id="KW-0472">Membrane</keyword>
<feature type="transmembrane region" description="Helical" evidence="14">
    <location>
        <begin position="389"/>
        <end position="408"/>
    </location>
</feature>
<dbReference type="InterPro" id="IPR036397">
    <property type="entry name" value="RNaseH_sf"/>
</dbReference>
<name>A0AAV3PUR9_LITER</name>
<dbReference type="Gene3D" id="1.10.510.10">
    <property type="entry name" value="Transferase(Phosphotransferase) domain 1"/>
    <property type="match status" value="1"/>
</dbReference>
<evidence type="ECO:0000256" key="6">
    <source>
        <dbReference type="ARBA" id="ARBA00022741"/>
    </source>
</evidence>
<dbReference type="GO" id="GO:0004674">
    <property type="term" value="F:protein serine/threonine kinase activity"/>
    <property type="evidence" value="ECO:0007669"/>
    <property type="project" value="UniProtKB-KW"/>
</dbReference>
<accession>A0AAV3PUR9</accession>
<keyword evidence="2" id="KW-0723">Serine/threonine-protein kinase</keyword>
<dbReference type="GO" id="GO:0007166">
    <property type="term" value="P:cell surface receptor signaling pathway"/>
    <property type="evidence" value="ECO:0007669"/>
    <property type="project" value="InterPro"/>
</dbReference>
<evidence type="ECO:0000313" key="16">
    <source>
        <dbReference type="EMBL" id="GAA0155274.1"/>
    </source>
</evidence>
<evidence type="ECO:0000256" key="11">
    <source>
        <dbReference type="ARBA" id="ARBA00047558"/>
    </source>
</evidence>
<evidence type="ECO:0000313" key="17">
    <source>
        <dbReference type="Proteomes" id="UP001454036"/>
    </source>
</evidence>
<feature type="binding site" evidence="13">
    <location>
        <position position="494"/>
    </location>
    <ligand>
        <name>ATP</name>
        <dbReference type="ChEBI" id="CHEBI:30616"/>
    </ligand>
</feature>
<dbReference type="FunFam" id="3.30.200.20:FF:000043">
    <property type="entry name" value="Wall-associated receptor kinase 2"/>
    <property type="match status" value="1"/>
</dbReference>
<proteinExistence type="predicted"/>
<dbReference type="InterPro" id="IPR017441">
    <property type="entry name" value="Protein_kinase_ATP_BS"/>
</dbReference>
<keyword evidence="7" id="KW-0418">Kinase</keyword>
<dbReference type="PANTHER" id="PTHR27005">
    <property type="entry name" value="WALL-ASSOCIATED RECEPTOR KINASE-LIKE 21"/>
    <property type="match status" value="1"/>
</dbReference>
<dbReference type="PROSITE" id="PS50011">
    <property type="entry name" value="PROTEIN_KINASE_DOM"/>
    <property type="match status" value="1"/>
</dbReference>
<dbReference type="GO" id="GO:0003676">
    <property type="term" value="F:nucleic acid binding"/>
    <property type="evidence" value="ECO:0007669"/>
    <property type="project" value="InterPro"/>
</dbReference>
<evidence type="ECO:0000256" key="13">
    <source>
        <dbReference type="PROSITE-ProRule" id="PRU10141"/>
    </source>
</evidence>
<dbReference type="Pfam" id="PF00069">
    <property type="entry name" value="Pkinase"/>
    <property type="match status" value="1"/>
</dbReference>
<dbReference type="GO" id="GO:0005524">
    <property type="term" value="F:ATP binding"/>
    <property type="evidence" value="ECO:0007669"/>
    <property type="project" value="UniProtKB-UniRule"/>
</dbReference>
<dbReference type="PROSITE" id="PS00107">
    <property type="entry name" value="PROTEIN_KINASE_ATP"/>
    <property type="match status" value="1"/>
</dbReference>
<sequence>MSLVISSMSDETMALAVWDAIRTALANPSFSSHLNLQDQLIGIKQDGLSIAAYLNKAKSIKELKLLHSRLLNPIPYSATIRFLSHNRPMLLRNVLHAPSSKNSLLSVQKFCIDNNTSPHLFCCHRPLLTGHSNHGLYSFCASPMVYFIASISPSIWHHRLGHPNDGVFHSIASSLSLFKSSHSVLLAQWLLVERQFGSKIKSIQTDWGGEFRSCNKWFRELGIFHGVSCPHTHEQMGRVERRHHHIVGSNHVSPFEHIVDMGLTMLAHSNTPLDYWQYAFETSVFLIVSLLLLIRMFHHLNSCLNRCPITLFCVVLGAYVIHTCVLTINIQHMHGPQPEHMVMVKRILRYVKSTLALGLLIHPSSNFTIQAFSDTDWAGSTFDRRSTSGLGFGLLFFMTSISWLYFNLQQMKLKQRRQKFFQQNGGLLLKNHMKPDENGGVQSTRIFTCQELKKATNSYAKDWILGKGGNGVVYKGILQDKHVVAIKKSLRIGKDDIESFINEVAILTQINHRNVVKLFGCCLETEAPILVYEYISNGTLFDHIHKNREEPWFSWPNRMRIATEAANALAYLHSAAALPIFHRDVKSANILLDELHTVKIADFGTSRLLPAEESQIMTLVQGTLVTRLLRAEDS</sequence>
<keyword evidence="17" id="KW-1185">Reference proteome</keyword>
<reference evidence="16 17" key="1">
    <citation type="submission" date="2024-01" db="EMBL/GenBank/DDBJ databases">
        <title>The complete chloroplast genome sequence of Lithospermum erythrorhizon: insights into the phylogenetic relationship among Boraginaceae species and the maternal lineages of purple gromwells.</title>
        <authorList>
            <person name="Okada T."/>
            <person name="Watanabe K."/>
        </authorList>
    </citation>
    <scope>NUCLEOTIDE SEQUENCE [LARGE SCALE GENOMIC DNA]</scope>
</reference>
<evidence type="ECO:0000256" key="12">
    <source>
        <dbReference type="ARBA" id="ARBA00047951"/>
    </source>
</evidence>
<feature type="transmembrane region" description="Helical" evidence="14">
    <location>
        <begin position="309"/>
        <end position="330"/>
    </location>
</feature>
<evidence type="ECO:0000256" key="2">
    <source>
        <dbReference type="ARBA" id="ARBA00022527"/>
    </source>
</evidence>
<keyword evidence="6 13" id="KW-0547">Nucleotide-binding</keyword>
<evidence type="ECO:0000256" key="10">
    <source>
        <dbReference type="ARBA" id="ARBA00023136"/>
    </source>
</evidence>
<dbReference type="GO" id="GO:0005886">
    <property type="term" value="C:plasma membrane"/>
    <property type="evidence" value="ECO:0007669"/>
    <property type="project" value="TreeGrafter"/>
</dbReference>
<dbReference type="InterPro" id="IPR045274">
    <property type="entry name" value="WAK-like"/>
</dbReference>
<organism evidence="16 17">
    <name type="scientific">Lithospermum erythrorhizon</name>
    <name type="common">Purple gromwell</name>
    <name type="synonym">Lithospermum officinale var. erythrorhizon</name>
    <dbReference type="NCBI Taxonomy" id="34254"/>
    <lineage>
        <taxon>Eukaryota</taxon>
        <taxon>Viridiplantae</taxon>
        <taxon>Streptophyta</taxon>
        <taxon>Embryophyta</taxon>
        <taxon>Tracheophyta</taxon>
        <taxon>Spermatophyta</taxon>
        <taxon>Magnoliopsida</taxon>
        <taxon>eudicotyledons</taxon>
        <taxon>Gunneridae</taxon>
        <taxon>Pentapetalae</taxon>
        <taxon>asterids</taxon>
        <taxon>lamiids</taxon>
        <taxon>Boraginales</taxon>
        <taxon>Boraginaceae</taxon>
        <taxon>Boraginoideae</taxon>
        <taxon>Lithospermeae</taxon>
        <taxon>Lithospermum</taxon>
    </lineage>
</organism>
<evidence type="ECO:0000256" key="7">
    <source>
        <dbReference type="ARBA" id="ARBA00022777"/>
    </source>
</evidence>
<gene>
    <name evidence="16" type="ORF">LIER_13039</name>
</gene>
<dbReference type="PROSITE" id="PS00108">
    <property type="entry name" value="PROTEIN_KINASE_ST"/>
    <property type="match status" value="1"/>
</dbReference>
<keyword evidence="8 13" id="KW-0067">ATP-binding</keyword>
<dbReference type="SMART" id="SM00220">
    <property type="entry name" value="S_TKc"/>
    <property type="match status" value="1"/>
</dbReference>
<keyword evidence="9 14" id="KW-1133">Transmembrane helix</keyword>
<dbReference type="Gene3D" id="3.30.200.20">
    <property type="entry name" value="Phosphorylase Kinase, domain 1"/>
    <property type="match status" value="1"/>
</dbReference>
<evidence type="ECO:0000256" key="14">
    <source>
        <dbReference type="SAM" id="Phobius"/>
    </source>
</evidence>
<evidence type="ECO:0000256" key="9">
    <source>
        <dbReference type="ARBA" id="ARBA00022989"/>
    </source>
</evidence>